<gene>
    <name evidence="3" type="ordered locus">BN140_0217</name>
    <name evidence="4" type="ordered locus">BN140_0817</name>
    <name evidence="5" type="ordered locus">BN140_1433</name>
    <name evidence="6" type="ordered locus">BN140_1839</name>
</gene>
<dbReference type="KEGG" id="mbg:BN140_0817"/>
<protein>
    <submittedName>
        <fullName evidence="4">Transposase</fullName>
    </submittedName>
</protein>
<dbReference type="GeneID" id="13355222"/>
<dbReference type="Pfam" id="PF02371">
    <property type="entry name" value="Transposase_20"/>
    <property type="match status" value="1"/>
</dbReference>
<dbReference type="EMBL" id="HE964772">
    <property type="protein sequence ID" value="CCJ35140.1"/>
    <property type="molecule type" value="Genomic_DNA"/>
</dbReference>
<dbReference type="InterPro" id="IPR003346">
    <property type="entry name" value="Transposase_20"/>
</dbReference>
<dbReference type="BioCyc" id="MBOU1201294:BN140_RS01105-MONOMER"/>
<proteinExistence type="predicted"/>
<dbReference type="RefSeq" id="WP_014866117.1">
    <property type="nucleotide sequence ID" value="NC_018227.2"/>
</dbReference>
<accession>I7KYH6</accession>
<evidence type="ECO:0000313" key="6">
    <source>
        <dbReference type="EMBL" id="CCJ36762.1"/>
    </source>
</evidence>
<name>I7KYH6_METBM</name>
<dbReference type="NCBIfam" id="NF033542">
    <property type="entry name" value="transpos_IS110"/>
    <property type="match status" value="1"/>
</dbReference>
<reference evidence="7" key="1">
    <citation type="journal article" date="2012" name="J. Bacteriol.">
        <title>Complete genome sequence of the hydrogenotrophic, methanogenic archaeon Methanoculleus bourgensis strain MS2T, isolated from a sewage sludge digester.</title>
        <authorList>
            <person name="Maus I."/>
            <person name="Wibberg D."/>
            <person name="Stantscheff R."/>
            <person name="Eikmeyer F.G."/>
            <person name="Seffner A."/>
            <person name="Boelter J."/>
            <person name="Szczepanowski R."/>
            <person name="Blom J."/>
            <person name="Jaenicke S."/>
            <person name="Konig H."/>
            <person name="Puhler A."/>
            <person name="Schluter A."/>
        </authorList>
    </citation>
    <scope>NUCLEOTIDE SEQUENCE [LARGE SCALE GENOMIC DNA]</scope>
    <source>
        <strain evidence="7">ATCC 43281 / DSM 3045 / OCM 15 / MS2</strain>
    </source>
</reference>
<dbReference type="EMBL" id="HE964772">
    <property type="protein sequence ID" value="CCJ36356.1"/>
    <property type="molecule type" value="Genomic_DNA"/>
</dbReference>
<sequence length="427" mass="47920">MKELTKVCGIDVHKMFLQVCILSRSGEYSQHRFHNTPHGILALKDLVLAEGCEVVAMESTGIYWYRLFLELESDIRTIVANARQIKSIPGRKTDMNDARWIAELALHGLIRPSRIFPRRDREFRDLTRNRETLVRTRTTIKNRIHKILDSAGIRLNVALKDIFGKSGRHLLAGIAEQKDLEATLATIPSPLILRRADQLREILQDSPLSPTQLHLLTTQLHLLEEIEEKIAHLDELILASLEDSQMEALPICTSVPGISITAATTILAELGDVRDFSSADRLVSWAGLAPSVYQSADTLVCGKITKQGSKSLRWILVQVAQAASRTTDTVFSRFFRRIAFRRGRNKAIVALARKILTILWHLLVNRELYVEPGVQRVRKLPARATLSKISIDDATEILLNAGYRIYSPESQKSAGKGVGAKRATHPL</sequence>
<dbReference type="BioCyc" id="MBOU1201294:BN140_RS04105-MONOMER"/>
<dbReference type="PANTHER" id="PTHR33055:SF13">
    <property type="entry name" value="TRANSPOSASE"/>
    <property type="match status" value="1"/>
</dbReference>
<dbReference type="Pfam" id="PF01548">
    <property type="entry name" value="DEDD_Tnp_IS110"/>
    <property type="match status" value="1"/>
</dbReference>
<evidence type="ECO:0000259" key="2">
    <source>
        <dbReference type="Pfam" id="PF02371"/>
    </source>
</evidence>
<dbReference type="GO" id="GO:0003677">
    <property type="term" value="F:DNA binding"/>
    <property type="evidence" value="ECO:0007669"/>
    <property type="project" value="InterPro"/>
</dbReference>
<dbReference type="AlphaFoldDB" id="I7KYH6"/>
<evidence type="ECO:0000313" key="4">
    <source>
        <dbReference type="EMBL" id="CCJ35740.1"/>
    </source>
</evidence>
<dbReference type="PANTHER" id="PTHR33055">
    <property type="entry name" value="TRANSPOSASE FOR INSERTION SEQUENCE ELEMENT IS1111A"/>
    <property type="match status" value="1"/>
</dbReference>
<dbReference type="BioCyc" id="MBOU1201294:BN140_RS07130-MONOMER"/>
<evidence type="ECO:0000313" key="5">
    <source>
        <dbReference type="EMBL" id="CCJ36356.1"/>
    </source>
</evidence>
<dbReference type="InterPro" id="IPR047650">
    <property type="entry name" value="Transpos_IS110"/>
</dbReference>
<dbReference type="GO" id="GO:0006313">
    <property type="term" value="P:DNA transposition"/>
    <property type="evidence" value="ECO:0007669"/>
    <property type="project" value="InterPro"/>
</dbReference>
<dbReference type="PATRIC" id="fig|1201294.9.peg.1577"/>
<reference evidence="4" key="2">
    <citation type="submission" date="2013-12" db="EMBL/GenBank/DDBJ databases">
        <title>Complete genome sequence of Methanoculleus bourgensis MS2T.</title>
        <authorList>
            <person name="Maus I."/>
            <person name="Wibberg D."/>
            <person name="Puehler A."/>
            <person name="Schlueter A."/>
        </authorList>
    </citation>
    <scope>NUCLEOTIDE SEQUENCE</scope>
    <source>
        <strain evidence="4">MS2T</strain>
    </source>
</reference>
<dbReference type="HOGENOM" id="CLU_036902_11_0_2"/>
<keyword evidence="7" id="KW-1185">Reference proteome</keyword>
<evidence type="ECO:0000313" key="3">
    <source>
        <dbReference type="EMBL" id="CCJ35140.1"/>
    </source>
</evidence>
<feature type="domain" description="Transposase IS110-like N-terminal" evidence="1">
    <location>
        <begin position="8"/>
        <end position="150"/>
    </location>
</feature>
<evidence type="ECO:0000259" key="1">
    <source>
        <dbReference type="Pfam" id="PF01548"/>
    </source>
</evidence>
<dbReference type="KEGG" id="mbg:BN140_0217"/>
<dbReference type="Proteomes" id="UP000009007">
    <property type="component" value="Chromosome I"/>
</dbReference>
<dbReference type="KEGG" id="mbg:BN140_1839"/>
<dbReference type="EMBL" id="HE964772">
    <property type="protein sequence ID" value="CCJ36762.1"/>
    <property type="molecule type" value="Genomic_DNA"/>
</dbReference>
<dbReference type="InterPro" id="IPR002525">
    <property type="entry name" value="Transp_IS110-like_N"/>
</dbReference>
<dbReference type="BioCyc" id="MBOU1201294:BN140_RS09185-MONOMER"/>
<dbReference type="GO" id="GO:0004803">
    <property type="term" value="F:transposase activity"/>
    <property type="evidence" value="ECO:0007669"/>
    <property type="project" value="InterPro"/>
</dbReference>
<organism evidence="4 7">
    <name type="scientific">Methanoculleus bourgensis (strain ATCC 43281 / DSM 3045 / OCM 15 / MS2)</name>
    <name type="common">Methanogenium bourgense</name>
    <dbReference type="NCBI Taxonomy" id="1201294"/>
    <lineage>
        <taxon>Archaea</taxon>
        <taxon>Methanobacteriati</taxon>
        <taxon>Methanobacteriota</taxon>
        <taxon>Stenosarchaea group</taxon>
        <taxon>Methanomicrobia</taxon>
        <taxon>Methanomicrobiales</taxon>
        <taxon>Methanomicrobiaceae</taxon>
        <taxon>Methanoculleus</taxon>
    </lineage>
</organism>
<dbReference type="EMBL" id="HE964772">
    <property type="protein sequence ID" value="CCJ35740.1"/>
    <property type="molecule type" value="Genomic_DNA"/>
</dbReference>
<evidence type="ECO:0000313" key="7">
    <source>
        <dbReference type="Proteomes" id="UP000009007"/>
    </source>
</evidence>
<feature type="domain" description="Transposase IS116/IS110/IS902 C-terminal" evidence="2">
    <location>
        <begin position="253"/>
        <end position="333"/>
    </location>
</feature>
<dbReference type="KEGG" id="mbg:BN140_1433"/>